<name>A0AAV5LJ13_9ROSI</name>
<dbReference type="Proteomes" id="UP001054252">
    <property type="component" value="Unassembled WGS sequence"/>
</dbReference>
<evidence type="ECO:0000313" key="2">
    <source>
        <dbReference type="Proteomes" id="UP001054252"/>
    </source>
</evidence>
<accession>A0AAV5LJ13</accession>
<proteinExistence type="predicted"/>
<comment type="caution">
    <text evidence="1">The sequence shown here is derived from an EMBL/GenBank/DDBJ whole genome shotgun (WGS) entry which is preliminary data.</text>
</comment>
<protein>
    <submittedName>
        <fullName evidence="1">Uncharacterized protein</fullName>
    </submittedName>
</protein>
<dbReference type="AlphaFoldDB" id="A0AAV5LJ13"/>
<organism evidence="1 2">
    <name type="scientific">Rubroshorea leprosula</name>
    <dbReference type="NCBI Taxonomy" id="152421"/>
    <lineage>
        <taxon>Eukaryota</taxon>
        <taxon>Viridiplantae</taxon>
        <taxon>Streptophyta</taxon>
        <taxon>Embryophyta</taxon>
        <taxon>Tracheophyta</taxon>
        <taxon>Spermatophyta</taxon>
        <taxon>Magnoliopsida</taxon>
        <taxon>eudicotyledons</taxon>
        <taxon>Gunneridae</taxon>
        <taxon>Pentapetalae</taxon>
        <taxon>rosids</taxon>
        <taxon>malvids</taxon>
        <taxon>Malvales</taxon>
        <taxon>Dipterocarpaceae</taxon>
        <taxon>Rubroshorea</taxon>
    </lineage>
</organism>
<dbReference type="EMBL" id="BPVZ01000122">
    <property type="protein sequence ID" value="GKV37351.1"/>
    <property type="molecule type" value="Genomic_DNA"/>
</dbReference>
<gene>
    <name evidence="1" type="ORF">SLEP1_g45391</name>
</gene>
<sequence>MEFSNEGTKGSKVKKGIQSLSSVNKDEFSIREPKDSKFSVFPYLDGIFQQGN</sequence>
<reference evidence="1 2" key="1">
    <citation type="journal article" date="2021" name="Commun. Biol.">
        <title>The genome of Shorea leprosula (Dipterocarpaceae) highlights the ecological relevance of drought in aseasonal tropical rainforests.</title>
        <authorList>
            <person name="Ng K.K.S."/>
            <person name="Kobayashi M.J."/>
            <person name="Fawcett J.A."/>
            <person name="Hatakeyama M."/>
            <person name="Paape T."/>
            <person name="Ng C.H."/>
            <person name="Ang C.C."/>
            <person name="Tnah L.H."/>
            <person name="Lee C.T."/>
            <person name="Nishiyama T."/>
            <person name="Sese J."/>
            <person name="O'Brien M.J."/>
            <person name="Copetti D."/>
            <person name="Mohd Noor M.I."/>
            <person name="Ong R.C."/>
            <person name="Putra M."/>
            <person name="Sireger I.Z."/>
            <person name="Indrioko S."/>
            <person name="Kosugi Y."/>
            <person name="Izuno A."/>
            <person name="Isagi Y."/>
            <person name="Lee S.L."/>
            <person name="Shimizu K.K."/>
        </authorList>
    </citation>
    <scope>NUCLEOTIDE SEQUENCE [LARGE SCALE GENOMIC DNA]</scope>
    <source>
        <strain evidence="1">214</strain>
    </source>
</reference>
<keyword evidence="2" id="KW-1185">Reference proteome</keyword>
<evidence type="ECO:0000313" key="1">
    <source>
        <dbReference type="EMBL" id="GKV37351.1"/>
    </source>
</evidence>